<gene>
    <name evidence="1" type="ORF">PsYK624_133220</name>
</gene>
<proteinExistence type="predicted"/>
<comment type="caution">
    <text evidence="1">The sequence shown here is derived from an EMBL/GenBank/DDBJ whole genome shotgun (WGS) entry which is preliminary data.</text>
</comment>
<sequence>MYTSRERANGTRFQLDHLLHRKAHGKLFRVDRHHYIDRTDHVDEVATLDLVVVTRIERAVVALRSSANPVSDAPHMVDPSGFAFRVVAIKARSCAHTSNVIRGKGAYLCEHTALHVQPSSRKTSAFI</sequence>
<dbReference type="EMBL" id="BPQB01000067">
    <property type="protein sequence ID" value="GJE97111.1"/>
    <property type="molecule type" value="Genomic_DNA"/>
</dbReference>
<protein>
    <submittedName>
        <fullName evidence="1">Uncharacterized protein</fullName>
    </submittedName>
</protein>
<reference evidence="1 2" key="1">
    <citation type="submission" date="2021-08" db="EMBL/GenBank/DDBJ databases">
        <title>Draft Genome Sequence of Phanerochaete sordida strain YK-624.</title>
        <authorList>
            <person name="Mori T."/>
            <person name="Dohra H."/>
            <person name="Suzuki T."/>
            <person name="Kawagishi H."/>
            <person name="Hirai H."/>
        </authorList>
    </citation>
    <scope>NUCLEOTIDE SEQUENCE [LARGE SCALE GENOMIC DNA]</scope>
    <source>
        <strain evidence="1 2">YK-624</strain>
    </source>
</reference>
<keyword evidence="2" id="KW-1185">Reference proteome</keyword>
<evidence type="ECO:0000313" key="1">
    <source>
        <dbReference type="EMBL" id="GJE97111.1"/>
    </source>
</evidence>
<dbReference type="Proteomes" id="UP000703269">
    <property type="component" value="Unassembled WGS sequence"/>
</dbReference>
<accession>A0A9P3GLT2</accession>
<name>A0A9P3GLT2_9APHY</name>
<organism evidence="1 2">
    <name type="scientific">Phanerochaete sordida</name>
    <dbReference type="NCBI Taxonomy" id="48140"/>
    <lineage>
        <taxon>Eukaryota</taxon>
        <taxon>Fungi</taxon>
        <taxon>Dikarya</taxon>
        <taxon>Basidiomycota</taxon>
        <taxon>Agaricomycotina</taxon>
        <taxon>Agaricomycetes</taxon>
        <taxon>Polyporales</taxon>
        <taxon>Phanerochaetaceae</taxon>
        <taxon>Phanerochaete</taxon>
    </lineage>
</organism>
<dbReference type="AlphaFoldDB" id="A0A9P3GLT2"/>
<evidence type="ECO:0000313" key="2">
    <source>
        <dbReference type="Proteomes" id="UP000703269"/>
    </source>
</evidence>